<dbReference type="GeneID" id="116209992"/>
<accession>A0A2I0I3C2</accession>
<dbReference type="Proteomes" id="UP000233551">
    <property type="component" value="Unassembled WGS sequence"/>
</dbReference>
<sequence length="390" mass="43157">METPNSSIRRVTRSQSAASCKNVPLSKLIEDSEQILSKSRQGKNAMQHQQQEINKSSALLDITNNSPIVGLAMGSLQTPSSSVAKKRSNFRKVMTPGSGEALLRGQVKTLLQKVEEKVELSKIPLETRPIFPYLQGFVDSPMGLLLAPTPANTPQVLNLSEDESAKNGLDLVTSSLNPNQELISQVVNETFDGKEHGEESLESQKSLITRSLLLDFSDKSEISDASECSSVLTQADGDTQEHNKDKSLTDEDNSSVWSIQANASTEKEDFDEEAEEEEEEIEEDDNEDYYDDNDLEEENGGSVEELCSGIEKISIMAVKFEGKHKRFVYNNDDEIVGEEEEEEEEKEVSGTGEGVSSPSIVKLNGLPTPKGKHMRFPLMEEDKEEEADSY</sequence>
<reference evidence="1 2" key="1">
    <citation type="submission" date="2017-11" db="EMBL/GenBank/DDBJ databases">
        <title>De-novo sequencing of pomegranate (Punica granatum L.) genome.</title>
        <authorList>
            <person name="Akparov Z."/>
            <person name="Amiraslanov A."/>
            <person name="Hajiyeva S."/>
            <person name="Abbasov M."/>
            <person name="Kaur K."/>
            <person name="Hamwieh A."/>
            <person name="Solovyev V."/>
            <person name="Salamov A."/>
            <person name="Braich B."/>
            <person name="Kosarev P."/>
            <person name="Mahmoud A."/>
            <person name="Hajiyev E."/>
            <person name="Babayeva S."/>
            <person name="Izzatullayeva V."/>
            <person name="Mammadov A."/>
            <person name="Mammadov A."/>
            <person name="Sharifova S."/>
            <person name="Ojaghi J."/>
            <person name="Eynullazada K."/>
            <person name="Bayramov B."/>
            <person name="Abdulazimova A."/>
            <person name="Shahmuradov I."/>
        </authorList>
    </citation>
    <scope>NUCLEOTIDE SEQUENCE [LARGE SCALE GENOMIC DNA]</scope>
    <source>
        <strain evidence="2">cv. AG2017</strain>
        <tissue evidence="1">Leaf</tissue>
    </source>
</reference>
<proteinExistence type="predicted"/>
<name>A0A2I0I3C2_PUNGR</name>
<dbReference type="STRING" id="22663.A0A2I0I3C2"/>
<comment type="caution">
    <text evidence="1">The sequence shown here is derived from an EMBL/GenBank/DDBJ whole genome shotgun (WGS) entry which is preliminary data.</text>
</comment>
<evidence type="ECO:0000313" key="2">
    <source>
        <dbReference type="Proteomes" id="UP000233551"/>
    </source>
</evidence>
<evidence type="ECO:0000313" key="1">
    <source>
        <dbReference type="EMBL" id="PKI38210.1"/>
    </source>
</evidence>
<dbReference type="PANTHER" id="PTHR47512:SF3">
    <property type="entry name" value="CHALCONE-FLAVONONE ISOMERASE FAMILY PROTEIN"/>
    <property type="match status" value="1"/>
</dbReference>
<gene>
    <name evidence="1" type="ORF">CRG98_041396</name>
</gene>
<organism evidence="1 2">
    <name type="scientific">Punica granatum</name>
    <name type="common">Pomegranate</name>
    <dbReference type="NCBI Taxonomy" id="22663"/>
    <lineage>
        <taxon>Eukaryota</taxon>
        <taxon>Viridiplantae</taxon>
        <taxon>Streptophyta</taxon>
        <taxon>Embryophyta</taxon>
        <taxon>Tracheophyta</taxon>
        <taxon>Spermatophyta</taxon>
        <taxon>Magnoliopsida</taxon>
        <taxon>eudicotyledons</taxon>
        <taxon>Gunneridae</taxon>
        <taxon>Pentapetalae</taxon>
        <taxon>rosids</taxon>
        <taxon>malvids</taxon>
        <taxon>Myrtales</taxon>
        <taxon>Lythraceae</taxon>
        <taxon>Punica</taxon>
    </lineage>
</organism>
<protein>
    <submittedName>
        <fullName evidence="1">Uncharacterized protein</fullName>
    </submittedName>
</protein>
<dbReference type="EMBL" id="PGOL01004196">
    <property type="protein sequence ID" value="PKI38210.1"/>
    <property type="molecule type" value="Genomic_DNA"/>
</dbReference>
<dbReference type="OrthoDB" id="162989at2759"/>
<dbReference type="AlphaFoldDB" id="A0A2I0I3C2"/>
<dbReference type="PANTHER" id="PTHR47512">
    <property type="entry name" value="EXPRESSED PROTEIN"/>
    <property type="match status" value="1"/>
</dbReference>
<keyword evidence="2" id="KW-1185">Reference proteome</keyword>